<name>A0A7G8BJL3_9BACT</name>
<sequence length="95" mass="9333">MKSNNVNHLVLAAAFAGLLGGTTARLNAQPVSGHSEATASSSAFAGVAVAADQKDLPKHACKGQNDCKGQGGGDKQHAGKNACKGQGACATDGSK</sequence>
<gene>
    <name evidence="2" type="ORF">H7849_01600</name>
</gene>
<reference evidence="2 3" key="1">
    <citation type="submission" date="2020-08" db="EMBL/GenBank/DDBJ databases">
        <title>Edaphobacter telluris sp. nov. and Acidobacterium dinghuensis sp. nov., two acidobacteria isolated from forest soil.</title>
        <authorList>
            <person name="Fu J."/>
            <person name="Qiu L."/>
        </authorList>
    </citation>
    <scope>NUCLEOTIDE SEQUENCE [LARGE SCALE GENOMIC DNA]</scope>
    <source>
        <strain evidence="2">4Y35</strain>
    </source>
</reference>
<dbReference type="EMBL" id="CP060394">
    <property type="protein sequence ID" value="QNI32733.1"/>
    <property type="molecule type" value="Genomic_DNA"/>
</dbReference>
<evidence type="ECO:0000313" key="2">
    <source>
        <dbReference type="EMBL" id="QNI32733.1"/>
    </source>
</evidence>
<dbReference type="AlphaFoldDB" id="A0A7G8BJL3"/>
<dbReference type="KEGG" id="adin:H7849_01600"/>
<protein>
    <submittedName>
        <fullName evidence="2">Uncharacterized protein</fullName>
    </submittedName>
</protein>
<accession>A0A7G8BJL3</accession>
<organism evidence="2 3">
    <name type="scientific">Alloacidobacterium dinghuense</name>
    <dbReference type="NCBI Taxonomy" id="2763107"/>
    <lineage>
        <taxon>Bacteria</taxon>
        <taxon>Pseudomonadati</taxon>
        <taxon>Acidobacteriota</taxon>
        <taxon>Terriglobia</taxon>
        <taxon>Terriglobales</taxon>
        <taxon>Acidobacteriaceae</taxon>
        <taxon>Alloacidobacterium</taxon>
    </lineage>
</organism>
<dbReference type="Proteomes" id="UP000515312">
    <property type="component" value="Chromosome"/>
</dbReference>
<keyword evidence="3" id="KW-1185">Reference proteome</keyword>
<feature type="region of interest" description="Disordered" evidence="1">
    <location>
        <begin position="65"/>
        <end position="95"/>
    </location>
</feature>
<proteinExistence type="predicted"/>
<dbReference type="RefSeq" id="WP_186743687.1">
    <property type="nucleotide sequence ID" value="NZ_CP060394.1"/>
</dbReference>
<evidence type="ECO:0000256" key="1">
    <source>
        <dbReference type="SAM" id="MobiDB-lite"/>
    </source>
</evidence>
<evidence type="ECO:0000313" key="3">
    <source>
        <dbReference type="Proteomes" id="UP000515312"/>
    </source>
</evidence>